<evidence type="ECO:0000256" key="1">
    <source>
        <dbReference type="SAM" id="MobiDB-lite"/>
    </source>
</evidence>
<dbReference type="AlphaFoldDB" id="A0A1R3JKD6"/>
<sequence>MSLIAKLASIMLLLVAVQAQEFFPSSSSEDSSLLSEFDFPQDFNSPPAPVTNQFSLETQSDADQNTLFSESEFPADSEVPFESQDFPMETDSLSKKLPLPPNHHHHSPPPSPSKTPLPDLAPSPSQVPDFTTPKSCKPKCAKKCSDKEVPLLHNLCTKAYGKKVAEYVNNFYKKCVKKY</sequence>
<evidence type="ECO:0000256" key="2">
    <source>
        <dbReference type="SAM" id="SignalP"/>
    </source>
</evidence>
<proteinExistence type="predicted"/>
<name>A0A1R3JKD6_9ROSI</name>
<dbReference type="EMBL" id="AWUE01015854">
    <property type="protein sequence ID" value="OMO95293.1"/>
    <property type="molecule type" value="Genomic_DNA"/>
</dbReference>
<organism evidence="3 4">
    <name type="scientific">Corchorus olitorius</name>
    <dbReference type="NCBI Taxonomy" id="93759"/>
    <lineage>
        <taxon>Eukaryota</taxon>
        <taxon>Viridiplantae</taxon>
        <taxon>Streptophyta</taxon>
        <taxon>Embryophyta</taxon>
        <taxon>Tracheophyta</taxon>
        <taxon>Spermatophyta</taxon>
        <taxon>Magnoliopsida</taxon>
        <taxon>eudicotyledons</taxon>
        <taxon>Gunneridae</taxon>
        <taxon>Pentapetalae</taxon>
        <taxon>rosids</taxon>
        <taxon>malvids</taxon>
        <taxon>Malvales</taxon>
        <taxon>Malvaceae</taxon>
        <taxon>Grewioideae</taxon>
        <taxon>Apeibeae</taxon>
        <taxon>Corchorus</taxon>
    </lineage>
</organism>
<evidence type="ECO:0000313" key="3">
    <source>
        <dbReference type="EMBL" id="OMO95293.1"/>
    </source>
</evidence>
<dbReference type="OrthoDB" id="991734at2759"/>
<feature type="region of interest" description="Disordered" evidence="1">
    <location>
        <begin position="26"/>
        <end position="138"/>
    </location>
</feature>
<feature type="compositionally biased region" description="Low complexity" evidence="1">
    <location>
        <begin position="26"/>
        <end position="38"/>
    </location>
</feature>
<feature type="compositionally biased region" description="Pro residues" evidence="1">
    <location>
        <begin position="108"/>
        <end position="121"/>
    </location>
</feature>
<keyword evidence="4" id="KW-1185">Reference proteome</keyword>
<comment type="caution">
    <text evidence="3">The sequence shown here is derived from an EMBL/GenBank/DDBJ whole genome shotgun (WGS) entry which is preliminary data.</text>
</comment>
<evidence type="ECO:0000313" key="4">
    <source>
        <dbReference type="Proteomes" id="UP000187203"/>
    </source>
</evidence>
<keyword evidence="2" id="KW-0732">Signal</keyword>
<feature type="signal peptide" evidence="2">
    <location>
        <begin position="1"/>
        <end position="19"/>
    </location>
</feature>
<dbReference type="Proteomes" id="UP000187203">
    <property type="component" value="Unassembled WGS sequence"/>
</dbReference>
<gene>
    <name evidence="3" type="ORF">COLO4_16013</name>
</gene>
<feature type="chain" id="PRO_5012164357" evidence="2">
    <location>
        <begin position="20"/>
        <end position="179"/>
    </location>
</feature>
<accession>A0A1R3JKD6</accession>
<reference evidence="4" key="1">
    <citation type="submission" date="2013-09" db="EMBL/GenBank/DDBJ databases">
        <title>Corchorus olitorius genome sequencing.</title>
        <authorList>
            <person name="Alam M."/>
            <person name="Haque M.S."/>
            <person name="Islam M.S."/>
            <person name="Emdad E.M."/>
            <person name="Islam M.M."/>
            <person name="Ahmed B."/>
            <person name="Halim A."/>
            <person name="Hossen Q.M.M."/>
            <person name="Hossain M.Z."/>
            <person name="Ahmed R."/>
            <person name="Khan M.M."/>
            <person name="Islam R."/>
            <person name="Rashid M.M."/>
            <person name="Khan S.A."/>
            <person name="Rahman M.S."/>
            <person name="Alam M."/>
            <person name="Yahiya A.S."/>
            <person name="Khan M.S."/>
            <person name="Azam M.S."/>
            <person name="Haque T."/>
            <person name="Lashkar M.Z.H."/>
            <person name="Akhand A.I."/>
            <person name="Morshed G."/>
            <person name="Roy S."/>
            <person name="Uddin K.S."/>
            <person name="Rabeya T."/>
            <person name="Hossain A.S."/>
            <person name="Chowdhury A."/>
            <person name="Snigdha A.R."/>
            <person name="Mortoza M.S."/>
            <person name="Matin S.A."/>
            <person name="Hoque S.M.E."/>
            <person name="Islam M.K."/>
            <person name="Roy D.K."/>
            <person name="Haider R."/>
            <person name="Moosa M.M."/>
            <person name="Elias S.M."/>
            <person name="Hasan A.M."/>
            <person name="Jahan S."/>
            <person name="Shafiuddin M."/>
            <person name="Mahmood N."/>
            <person name="Shommy N.S."/>
        </authorList>
    </citation>
    <scope>NUCLEOTIDE SEQUENCE [LARGE SCALE GENOMIC DNA]</scope>
    <source>
        <strain evidence="4">cv. O-4</strain>
    </source>
</reference>
<protein>
    <submittedName>
        <fullName evidence="3">Uncharacterized protein</fullName>
    </submittedName>
</protein>
<feature type="compositionally biased region" description="Polar residues" evidence="1">
    <location>
        <begin position="50"/>
        <end position="69"/>
    </location>
</feature>